<feature type="coiled-coil region" evidence="6">
    <location>
        <begin position="878"/>
        <end position="905"/>
    </location>
</feature>
<dbReference type="InterPro" id="IPR011992">
    <property type="entry name" value="EF-hand-dom_pair"/>
</dbReference>
<dbReference type="InterPro" id="IPR002048">
    <property type="entry name" value="EF_hand_dom"/>
</dbReference>
<dbReference type="Gene3D" id="1.10.238.10">
    <property type="entry name" value="EF-hand"/>
    <property type="match status" value="1"/>
</dbReference>
<organism evidence="9 10">
    <name type="scientific">Effrenium voratum</name>
    <dbReference type="NCBI Taxonomy" id="2562239"/>
    <lineage>
        <taxon>Eukaryota</taxon>
        <taxon>Sar</taxon>
        <taxon>Alveolata</taxon>
        <taxon>Dinophyceae</taxon>
        <taxon>Suessiales</taxon>
        <taxon>Symbiodiniaceae</taxon>
        <taxon>Effrenium</taxon>
    </lineage>
</organism>
<comment type="subcellular location">
    <subcellularLocation>
        <location evidence="1">Membrane</location>
        <topology evidence="1">Multi-pass membrane protein</topology>
    </subcellularLocation>
</comment>
<evidence type="ECO:0000256" key="3">
    <source>
        <dbReference type="ARBA" id="ARBA00022837"/>
    </source>
</evidence>
<evidence type="ECO:0000313" key="9">
    <source>
        <dbReference type="EMBL" id="CAJ1371335.1"/>
    </source>
</evidence>
<dbReference type="GO" id="GO:0005509">
    <property type="term" value="F:calcium ion binding"/>
    <property type="evidence" value="ECO:0007669"/>
    <property type="project" value="InterPro"/>
</dbReference>
<dbReference type="GO" id="GO:0016020">
    <property type="term" value="C:membrane"/>
    <property type="evidence" value="ECO:0007669"/>
    <property type="project" value="UniProtKB-SubCell"/>
</dbReference>
<dbReference type="Proteomes" id="UP001178507">
    <property type="component" value="Unassembled WGS sequence"/>
</dbReference>
<feature type="transmembrane region" description="Helical" evidence="7">
    <location>
        <begin position="398"/>
        <end position="420"/>
    </location>
</feature>
<comment type="caution">
    <text evidence="9">The sequence shown here is derived from an EMBL/GenBank/DDBJ whole genome shotgun (WGS) entry which is preliminary data.</text>
</comment>
<keyword evidence="2 7" id="KW-0812">Transmembrane</keyword>
<dbReference type="PROSITE" id="PS00018">
    <property type="entry name" value="EF_HAND_1"/>
    <property type="match status" value="1"/>
</dbReference>
<accession>A0AA36HMH9</accession>
<dbReference type="SUPFAM" id="SSF47473">
    <property type="entry name" value="EF-hand"/>
    <property type="match status" value="1"/>
</dbReference>
<evidence type="ECO:0000256" key="5">
    <source>
        <dbReference type="ARBA" id="ARBA00023136"/>
    </source>
</evidence>
<dbReference type="PANTHER" id="PTHR10877">
    <property type="entry name" value="POLYCYSTIN FAMILY MEMBER"/>
    <property type="match status" value="1"/>
</dbReference>
<protein>
    <recommendedName>
        <fullName evidence="8">EF-hand domain-containing protein</fullName>
    </recommendedName>
</protein>
<evidence type="ECO:0000256" key="1">
    <source>
        <dbReference type="ARBA" id="ARBA00004141"/>
    </source>
</evidence>
<name>A0AA36HMH9_9DINO</name>
<evidence type="ECO:0000256" key="2">
    <source>
        <dbReference type="ARBA" id="ARBA00022692"/>
    </source>
</evidence>
<dbReference type="CDD" id="cd00051">
    <property type="entry name" value="EFh"/>
    <property type="match status" value="1"/>
</dbReference>
<evidence type="ECO:0000256" key="6">
    <source>
        <dbReference type="SAM" id="Coils"/>
    </source>
</evidence>
<dbReference type="PROSITE" id="PS50222">
    <property type="entry name" value="EF_HAND_2"/>
    <property type="match status" value="1"/>
</dbReference>
<reference evidence="9" key="1">
    <citation type="submission" date="2023-08" db="EMBL/GenBank/DDBJ databases">
        <authorList>
            <person name="Chen Y."/>
            <person name="Shah S."/>
            <person name="Dougan E. K."/>
            <person name="Thang M."/>
            <person name="Chan C."/>
        </authorList>
    </citation>
    <scope>NUCLEOTIDE SEQUENCE</scope>
</reference>
<keyword evidence="5 7" id="KW-0472">Membrane</keyword>
<proteinExistence type="predicted"/>
<keyword evidence="10" id="KW-1185">Reference proteome</keyword>
<dbReference type="PANTHER" id="PTHR10877:SF183">
    <property type="entry name" value="AT14535P-RELATED"/>
    <property type="match status" value="1"/>
</dbReference>
<dbReference type="AlphaFoldDB" id="A0AA36HMH9"/>
<gene>
    <name evidence="9" type="ORF">EVOR1521_LOCUS1656</name>
</gene>
<evidence type="ECO:0000256" key="4">
    <source>
        <dbReference type="ARBA" id="ARBA00022989"/>
    </source>
</evidence>
<feature type="transmembrane region" description="Helical" evidence="7">
    <location>
        <begin position="519"/>
        <end position="541"/>
    </location>
</feature>
<dbReference type="InterPro" id="IPR013122">
    <property type="entry name" value="PKD1_2_channel"/>
</dbReference>
<dbReference type="Pfam" id="PF13499">
    <property type="entry name" value="EF-hand_7"/>
    <property type="match status" value="1"/>
</dbReference>
<keyword evidence="3" id="KW-0106">Calcium</keyword>
<dbReference type="InterPro" id="IPR018247">
    <property type="entry name" value="EF_Hand_1_Ca_BS"/>
</dbReference>
<feature type="domain" description="EF-hand" evidence="8">
    <location>
        <begin position="69"/>
        <end position="104"/>
    </location>
</feature>
<feature type="transmembrane region" description="Helical" evidence="7">
    <location>
        <begin position="478"/>
        <end position="499"/>
    </location>
</feature>
<dbReference type="InterPro" id="IPR051223">
    <property type="entry name" value="Polycystin"/>
</dbReference>
<dbReference type="SMART" id="SM00054">
    <property type="entry name" value="EFh"/>
    <property type="match status" value="2"/>
</dbReference>
<evidence type="ECO:0000256" key="7">
    <source>
        <dbReference type="SAM" id="Phobius"/>
    </source>
</evidence>
<dbReference type="EMBL" id="CAUJNA010000069">
    <property type="protein sequence ID" value="CAJ1371335.1"/>
    <property type="molecule type" value="Genomic_DNA"/>
</dbReference>
<evidence type="ECO:0000259" key="8">
    <source>
        <dbReference type="PROSITE" id="PS50222"/>
    </source>
</evidence>
<sequence>MDAGVPTLSLETKLLLQKLKIWDKIAGGKLHSITLSDVQAVFDILDPGEKGYITRNECHALQQLSNVKLSRSYLIDLCEDADQDNSGTVTAEEFLKALTTGKVAFNYLRESLNKGPKEVRQNECDRSDLLVWLKHEYETTSALYSMPTVFLLLIVYIYFVTTHVDVTNAWRVQSGLHENIDSLHKAPLMMNRHGQLPHMEWTANSWLPRYYHQDLNLHRFPGRVTSYNQMLGGSRLHKEYYQSGACSVNSAQAQLYNSKDGTCDRHGGITEEDIVLPYHLHKSIHEFTIDNLTKSYWFDNHVDRLEYQTMFYNGQVNMITFERLQFILRTDGHLQFWFHHESWTAEPYLNAWNVLPDILFAVLLLRIAQAEVKELVPAIAGGVDGLKDYLGFWNIVDWMAITVGFFNIGMWLYIFVMVSVDLPQAIAQIPQAELDARVLQNQTYLTLDDLAEVIEPAVLNQRINEMFMLGREVYDWHLLLRCCFFGYFFILILKFFKSFQANPRLDVVVQTINHCSVNVAHFAIVFLAIFLCYAFAGHFLLGHKHKGWSSMLGSVYMCWSTSLSMDMVKEFSVPIQAVCFAWTLSYQVLVQQVMLNMLYCIVFDSYAYVKNRSGTPQTLFAQIRSAAATARETRGFVNLYTLIVQLEDDDFPAHPNEVVTVRSLKRAFERDGMSRLNAEYLMRQTADYAQEKGEDVEITLSDAIRVTGHIQNTMLKNLVLSEDSLDMITTEARNKEAAEKQQDRAAFVSNTLGEMPQFEKVEGKDSVADETCDALEQHLIHVSTTLQECRQEQANMAADVNAALEEIWKQEDRRYSKVDLLIHDLEQGLQAVEHSIGSMGVSFSGTNFQQLASVPDRCDTPQILEALTSRSASSDSCVERLDLRLSELKEHMHELSEASQTEELRELFWQLELSLRNLNGGKSVIPMKCFIRGKNAVVNNIQAEKNNKDKDELIEEED</sequence>
<keyword evidence="6" id="KW-0175">Coiled coil</keyword>
<feature type="transmembrane region" description="Helical" evidence="7">
    <location>
        <begin position="142"/>
        <end position="159"/>
    </location>
</feature>
<dbReference type="Pfam" id="PF08016">
    <property type="entry name" value="PKD_channel"/>
    <property type="match status" value="1"/>
</dbReference>
<keyword evidence="4 7" id="KW-1133">Transmembrane helix</keyword>
<evidence type="ECO:0000313" key="10">
    <source>
        <dbReference type="Proteomes" id="UP001178507"/>
    </source>
</evidence>